<proteinExistence type="predicted"/>
<dbReference type="Proteomes" id="UP000499080">
    <property type="component" value="Unassembled WGS sequence"/>
</dbReference>
<comment type="caution">
    <text evidence="1">The sequence shown here is derived from an EMBL/GenBank/DDBJ whole genome shotgun (WGS) entry which is preliminary data.</text>
</comment>
<gene>
    <name evidence="1" type="ORF">AVEN_52727_1</name>
</gene>
<dbReference type="EMBL" id="BGPR01002685">
    <property type="protein sequence ID" value="GBM77357.1"/>
    <property type="molecule type" value="Genomic_DNA"/>
</dbReference>
<sequence>MLKEFLGMITRDPSESQVGGQFSLNKIHSFLLSELRTFIKRKVRKESAASLLTGFLFSSAFLPGILSRCCLLRGDLFPAAYRHTVLEQSTIVTLEGSDWTSECVVTMLCLFVYL</sequence>
<protein>
    <submittedName>
        <fullName evidence="1">Uncharacterized protein</fullName>
    </submittedName>
</protein>
<accession>A0A4Y2IHV8</accession>
<reference evidence="1 2" key="1">
    <citation type="journal article" date="2019" name="Sci. Rep.">
        <title>Orb-weaving spider Araneus ventricosus genome elucidates the spidroin gene catalogue.</title>
        <authorList>
            <person name="Kono N."/>
            <person name="Nakamura H."/>
            <person name="Ohtoshi R."/>
            <person name="Moran D.A.P."/>
            <person name="Shinohara A."/>
            <person name="Yoshida Y."/>
            <person name="Fujiwara M."/>
            <person name="Mori M."/>
            <person name="Tomita M."/>
            <person name="Arakawa K."/>
        </authorList>
    </citation>
    <scope>NUCLEOTIDE SEQUENCE [LARGE SCALE GENOMIC DNA]</scope>
</reference>
<dbReference type="AlphaFoldDB" id="A0A4Y2IHV8"/>
<keyword evidence="2" id="KW-1185">Reference proteome</keyword>
<organism evidence="1 2">
    <name type="scientific">Araneus ventricosus</name>
    <name type="common">Orbweaver spider</name>
    <name type="synonym">Epeira ventricosa</name>
    <dbReference type="NCBI Taxonomy" id="182803"/>
    <lineage>
        <taxon>Eukaryota</taxon>
        <taxon>Metazoa</taxon>
        <taxon>Ecdysozoa</taxon>
        <taxon>Arthropoda</taxon>
        <taxon>Chelicerata</taxon>
        <taxon>Arachnida</taxon>
        <taxon>Araneae</taxon>
        <taxon>Araneomorphae</taxon>
        <taxon>Entelegynae</taxon>
        <taxon>Araneoidea</taxon>
        <taxon>Araneidae</taxon>
        <taxon>Araneus</taxon>
    </lineage>
</organism>
<name>A0A4Y2IHV8_ARAVE</name>
<evidence type="ECO:0000313" key="2">
    <source>
        <dbReference type="Proteomes" id="UP000499080"/>
    </source>
</evidence>
<evidence type="ECO:0000313" key="1">
    <source>
        <dbReference type="EMBL" id="GBM77357.1"/>
    </source>
</evidence>